<dbReference type="PANTHER" id="PTHR43133:SF25">
    <property type="entry name" value="RNA POLYMERASE SIGMA FACTOR RFAY-RELATED"/>
    <property type="match status" value="1"/>
</dbReference>
<dbReference type="AlphaFoldDB" id="A0A1T5LRK7"/>
<evidence type="ECO:0000256" key="1">
    <source>
        <dbReference type="ARBA" id="ARBA00010641"/>
    </source>
</evidence>
<evidence type="ECO:0000313" key="9">
    <source>
        <dbReference type="Proteomes" id="UP000189777"/>
    </source>
</evidence>
<dbReference type="GO" id="GO:0003677">
    <property type="term" value="F:DNA binding"/>
    <property type="evidence" value="ECO:0007669"/>
    <property type="project" value="InterPro"/>
</dbReference>
<feature type="region of interest" description="Disordered" evidence="5">
    <location>
        <begin position="165"/>
        <end position="187"/>
    </location>
</feature>
<keyword evidence="3" id="KW-0731">Sigma factor</keyword>
<dbReference type="SUPFAM" id="SSF88659">
    <property type="entry name" value="Sigma3 and sigma4 domains of RNA polymerase sigma factors"/>
    <property type="match status" value="1"/>
</dbReference>
<keyword evidence="4" id="KW-0804">Transcription</keyword>
<dbReference type="EMBL" id="FUZQ01000007">
    <property type="protein sequence ID" value="SKC78550.1"/>
    <property type="molecule type" value="Genomic_DNA"/>
</dbReference>
<dbReference type="Proteomes" id="UP000189777">
    <property type="component" value="Unassembled WGS sequence"/>
</dbReference>
<dbReference type="Gene3D" id="1.10.10.10">
    <property type="entry name" value="Winged helix-like DNA-binding domain superfamily/Winged helix DNA-binding domain"/>
    <property type="match status" value="1"/>
</dbReference>
<comment type="similarity">
    <text evidence="1">Belongs to the sigma-70 factor family. ECF subfamily.</text>
</comment>
<protein>
    <submittedName>
        <fullName evidence="8">RNA polymerase sigma-70 factor, ECF subfamily</fullName>
    </submittedName>
</protein>
<reference evidence="8 9" key="1">
    <citation type="submission" date="2017-02" db="EMBL/GenBank/DDBJ databases">
        <authorList>
            <person name="Peterson S.W."/>
        </authorList>
    </citation>
    <scope>NUCLEOTIDE SEQUENCE [LARGE SCALE GENOMIC DNA]</scope>
    <source>
        <strain evidence="8 9">DSM 21481</strain>
    </source>
</reference>
<feature type="domain" description="RNA polymerase sigma-70 region 2" evidence="6">
    <location>
        <begin position="13"/>
        <end position="77"/>
    </location>
</feature>
<dbReference type="InterPro" id="IPR013324">
    <property type="entry name" value="RNA_pol_sigma_r3/r4-like"/>
</dbReference>
<evidence type="ECO:0000259" key="7">
    <source>
        <dbReference type="Pfam" id="PF08281"/>
    </source>
</evidence>
<dbReference type="InterPro" id="IPR014284">
    <property type="entry name" value="RNA_pol_sigma-70_dom"/>
</dbReference>
<evidence type="ECO:0000256" key="4">
    <source>
        <dbReference type="ARBA" id="ARBA00023163"/>
    </source>
</evidence>
<keyword evidence="9" id="KW-1185">Reference proteome</keyword>
<evidence type="ECO:0000256" key="5">
    <source>
        <dbReference type="SAM" id="MobiDB-lite"/>
    </source>
</evidence>
<dbReference type="InterPro" id="IPR039425">
    <property type="entry name" value="RNA_pol_sigma-70-like"/>
</dbReference>
<name>A0A1T5LRK7_9MICO</name>
<dbReference type="RefSeq" id="WP_217700854.1">
    <property type="nucleotide sequence ID" value="NZ_FUZQ01000007.1"/>
</dbReference>
<keyword evidence="2" id="KW-0805">Transcription regulation</keyword>
<organism evidence="8 9">
    <name type="scientific">Krasilnikoviella flava</name>
    <dbReference type="NCBI Taxonomy" id="526729"/>
    <lineage>
        <taxon>Bacteria</taxon>
        <taxon>Bacillati</taxon>
        <taxon>Actinomycetota</taxon>
        <taxon>Actinomycetes</taxon>
        <taxon>Micrococcales</taxon>
        <taxon>Promicromonosporaceae</taxon>
        <taxon>Krasilnikoviella</taxon>
    </lineage>
</organism>
<dbReference type="GO" id="GO:0016987">
    <property type="term" value="F:sigma factor activity"/>
    <property type="evidence" value="ECO:0007669"/>
    <property type="project" value="UniProtKB-KW"/>
</dbReference>
<dbReference type="SUPFAM" id="SSF88946">
    <property type="entry name" value="Sigma2 domain of RNA polymerase sigma factors"/>
    <property type="match status" value="1"/>
</dbReference>
<dbReference type="PANTHER" id="PTHR43133">
    <property type="entry name" value="RNA POLYMERASE ECF-TYPE SIGMA FACTO"/>
    <property type="match status" value="1"/>
</dbReference>
<evidence type="ECO:0000313" key="8">
    <source>
        <dbReference type="EMBL" id="SKC78550.1"/>
    </source>
</evidence>
<feature type="domain" description="RNA polymerase sigma factor 70 region 4 type 2" evidence="7">
    <location>
        <begin position="104"/>
        <end position="154"/>
    </location>
</feature>
<dbReference type="InterPro" id="IPR013249">
    <property type="entry name" value="RNA_pol_sigma70_r4_t2"/>
</dbReference>
<sequence length="187" mass="21028">MTAPPDMVFSEVFRALYPDVLRFVQRRTDPDVAEDLVAEVFAIAWSRWADVPREVRPWLFGVARNVIAEDRRSHGRRNRLALRIGAERELPRDAIALATATVDLHVAWSRLSEADREALALVAWDGLTGREAAQVLGCTRAAFSVRLSRARRRLKRLLADIEPEPHVDPAPWPGRRANPGVVEGTQP</sequence>
<dbReference type="InterPro" id="IPR036388">
    <property type="entry name" value="WH-like_DNA-bd_sf"/>
</dbReference>
<dbReference type="Pfam" id="PF08281">
    <property type="entry name" value="Sigma70_r4_2"/>
    <property type="match status" value="1"/>
</dbReference>
<proteinExistence type="inferred from homology"/>
<evidence type="ECO:0000256" key="3">
    <source>
        <dbReference type="ARBA" id="ARBA00023082"/>
    </source>
</evidence>
<dbReference type="Gene3D" id="1.10.1740.10">
    <property type="match status" value="1"/>
</dbReference>
<dbReference type="InterPro" id="IPR007627">
    <property type="entry name" value="RNA_pol_sigma70_r2"/>
</dbReference>
<dbReference type="STRING" id="526729.SAMN04324258_3813"/>
<dbReference type="Pfam" id="PF04542">
    <property type="entry name" value="Sigma70_r2"/>
    <property type="match status" value="1"/>
</dbReference>
<gene>
    <name evidence="8" type="ORF">SAMN04324258_3813</name>
</gene>
<evidence type="ECO:0000256" key="2">
    <source>
        <dbReference type="ARBA" id="ARBA00023015"/>
    </source>
</evidence>
<dbReference type="NCBIfam" id="TIGR02937">
    <property type="entry name" value="sigma70-ECF"/>
    <property type="match status" value="1"/>
</dbReference>
<dbReference type="InterPro" id="IPR013325">
    <property type="entry name" value="RNA_pol_sigma_r2"/>
</dbReference>
<evidence type="ECO:0000259" key="6">
    <source>
        <dbReference type="Pfam" id="PF04542"/>
    </source>
</evidence>
<dbReference type="GO" id="GO:0006352">
    <property type="term" value="P:DNA-templated transcription initiation"/>
    <property type="evidence" value="ECO:0007669"/>
    <property type="project" value="InterPro"/>
</dbReference>
<accession>A0A1T5LRK7</accession>